<feature type="compositionally biased region" description="Low complexity" evidence="1">
    <location>
        <begin position="423"/>
        <end position="440"/>
    </location>
</feature>
<feature type="region of interest" description="Disordered" evidence="1">
    <location>
        <begin position="1508"/>
        <end position="1558"/>
    </location>
</feature>
<reference evidence="3" key="1">
    <citation type="journal article" date="2021" name="Proc. Natl. Acad. Sci. U.S.A.">
        <title>Three genomes in the algal genus Volvox reveal the fate of a haploid sex-determining region after a transition to homothallism.</title>
        <authorList>
            <person name="Yamamoto K."/>
            <person name="Hamaji T."/>
            <person name="Kawai-Toyooka H."/>
            <person name="Matsuzaki R."/>
            <person name="Takahashi F."/>
            <person name="Nishimura Y."/>
            <person name="Kawachi M."/>
            <person name="Noguchi H."/>
            <person name="Minakuchi Y."/>
            <person name="Umen J.G."/>
            <person name="Toyoda A."/>
            <person name="Nozaki H."/>
        </authorList>
    </citation>
    <scope>NUCLEOTIDE SEQUENCE</scope>
    <source>
        <strain evidence="3">NIES-3785</strain>
    </source>
</reference>
<feature type="compositionally biased region" description="Low complexity" evidence="1">
    <location>
        <begin position="1508"/>
        <end position="1538"/>
    </location>
</feature>
<feature type="compositionally biased region" description="Polar residues" evidence="1">
    <location>
        <begin position="1012"/>
        <end position="1021"/>
    </location>
</feature>
<accession>A0A8J4GKU1</accession>
<feature type="region of interest" description="Disordered" evidence="1">
    <location>
        <begin position="792"/>
        <end position="909"/>
    </location>
</feature>
<feature type="compositionally biased region" description="Low complexity" evidence="1">
    <location>
        <begin position="608"/>
        <end position="620"/>
    </location>
</feature>
<dbReference type="InterPro" id="IPR010297">
    <property type="entry name" value="DUF900_hydrolase"/>
</dbReference>
<dbReference type="EMBL" id="BNCQ01000033">
    <property type="protein sequence ID" value="GIM09958.1"/>
    <property type="molecule type" value="Genomic_DNA"/>
</dbReference>
<keyword evidence="2" id="KW-0472">Membrane</keyword>
<feature type="compositionally biased region" description="Polar residues" evidence="1">
    <location>
        <begin position="1363"/>
        <end position="1375"/>
    </location>
</feature>
<dbReference type="PANTHER" id="PTHR36513">
    <property type="entry name" value="ABC TRANSMEMBRANE TYPE-1 DOMAIN-CONTAINING PROTEIN"/>
    <property type="match status" value="1"/>
</dbReference>
<feature type="region of interest" description="Disordered" evidence="1">
    <location>
        <begin position="405"/>
        <end position="461"/>
    </location>
</feature>
<feature type="transmembrane region" description="Helical" evidence="2">
    <location>
        <begin position="53"/>
        <end position="71"/>
    </location>
</feature>
<feature type="region of interest" description="Disordered" evidence="1">
    <location>
        <begin position="1600"/>
        <end position="1646"/>
    </location>
</feature>
<evidence type="ECO:0000313" key="4">
    <source>
        <dbReference type="Proteomes" id="UP000722791"/>
    </source>
</evidence>
<sequence>MGEVSRALADEAKDATPDSPVVLNLNVVLPYMQYRKKLRFFNGMYTPSNKSRLFLMLLVIFVLWTFESGFIKRTTKSYDFGVVLSLSYSFPDGWTPGSANAVILNVITYALMIFILTMVAVHVNRYDPFLQALGVVCVVLFAVVLSRRTHQMSDVAQDGKATGGSFFLTQDLVMQIFIWVGLLHMAVLFVARLLMPMAVRRNWLLFRCKITQRRDLTDPAAVASLIDFPPGYSLTSERRLVACYIRYITPWFAPMMGHYESVTYVGEVDAAGHPTGYGEWRDTHWHGEHLTGFWYGGIPTGPFRSRETGSASGFVNLRIAYFRNRGEALRKAACLPRLKPLQFGIVACEVSTSGAWFKSLPRLLELLPPVDIAEGLIAEEEAAIEEGRLVPALSYRGSVTAKARSARTYAPQPPSRFCTPRRSTYGGSEASSTGGTALSSRKQALHQATRDDGGGQQLRSRLAAASYPDAELRCQLQRAGGGAARGKHVVAAAGPSVATPDNVAAVSGGNFHDNTGQVHEASGVAVTAAPAAASGPTLTWALEQGNTPVLAAKLRNLDSAAETAAAATTSTATTAAATTTATGSTTTDATGNAPILIRFDANAATGTTSASAANAAPTSTRPGRSHSTAPVMISGSITSQLQRGLPRLSTLTRLKSVLSRRAPDGGFLEAGNAPPPFARERGAPPRNLNGFLKAEMSFQVPSLRHPGGGGGGGGGTTLRPASPIITTLQAVADEGTAAPPAPAVTAATAGVVFNGLGNVPRLVSMLMPLQPAQTTTVHRRVLLRKSAPAIGDQGAVARRRSSGDASGGAAKDGTERKNSRWGPGWGSETDVGLRHRHKVVAGAAGLPPSSSNSSSQRLRWRPRSGFRVGSSTKNSSSSSASSRIQHGRSSGSRRPQVSTPPAVGVASPSGPAAAAAAMAGAEDSDGPVHHRALISFIRSSQPFAVGGYVGDISVASGGLRGSSWPDGGAGSGGFARSAHGSLQPIGESRTSSHGLGSRPRTPTKGSRFGSMQALSGRSSNSQRDEPFQRRPRGGEKGAAGAFLDMDMQRREARPPPFRFTFDRPPEALLFVHGLGVDMHKALRHYAQMMALIGFPPYITPVLFSWPSSVPVAYFWARYRGAEPPETGLALAATVRALAADGFAGLHILVHSMGTRVLANALPHLEAILGEDGAAIATTAAAGNNGDTLSVGNTCNCSGGNDSSGSGTSGTRMKLRTVTICNPDFGLKCFVEDMGPRLRALCPHVTLYGDTADGALGLSEIVNALARPFVDAGAAIADVGNTVPALAASTAAVVQARTKSAANMASESAAELVGLAQGPRNSEGHATPPPDSPQPQLPLDDHVAASTDNPAQPSVTGQRRGWSRRTSWPHSSARAMQQQQQQQQQQQLKQISQPALRLVSENGVSTVHADLGEQDQRPLQQMARDASVVMCDTHSAAAVGAVTKLQTQLSSKSLAARESMSELPSPPPAPPAPAPSPPPPKSAQVPSPPQPSRRISLLPQLLLEIQPHQQQVHLPHQQQPQQQPQQQVHLPPHQQQVHLPPQPQPQQQPQQQPHLPPQPQPAELEIVEAMGGCSGDTSGTAKSATVLLTNVSAVATGAAETGEAAGPVQPNDGPPGSRQEGKEHGPMDHGAATSGSGSGGGDARTARGPVVDLSWWSERVVNYRRRLNTPPLYGWLEHSLGRRIYQVHDSTTGFPLDIDVIDMSYLSSNVNSIRHTHFALNREILDDLWELIVLDRRASQRKSRLEHVIGNVYSIAVAPSFISTRQL</sequence>
<name>A0A8J4GKU1_9CHLO</name>
<feature type="compositionally biased region" description="Pro residues" evidence="1">
    <location>
        <begin position="1463"/>
        <end position="1490"/>
    </location>
</feature>
<feature type="region of interest" description="Disordered" evidence="1">
    <location>
        <begin position="608"/>
        <end position="629"/>
    </location>
</feature>
<feature type="region of interest" description="Disordered" evidence="1">
    <location>
        <begin position="1317"/>
        <end position="1391"/>
    </location>
</feature>
<evidence type="ECO:0000313" key="3">
    <source>
        <dbReference type="EMBL" id="GIM09958.1"/>
    </source>
</evidence>
<feature type="compositionally biased region" description="Polar residues" evidence="1">
    <location>
        <begin position="1345"/>
        <end position="1356"/>
    </location>
</feature>
<evidence type="ECO:0000256" key="1">
    <source>
        <dbReference type="SAM" id="MobiDB-lite"/>
    </source>
</evidence>
<feature type="compositionally biased region" description="Low complexity" evidence="1">
    <location>
        <begin position="900"/>
        <end position="909"/>
    </location>
</feature>
<feature type="compositionally biased region" description="Low complexity" evidence="1">
    <location>
        <begin position="870"/>
        <end position="890"/>
    </location>
</feature>
<feature type="transmembrane region" description="Helical" evidence="2">
    <location>
        <begin position="128"/>
        <end position="145"/>
    </location>
</feature>
<dbReference type="PANTHER" id="PTHR36513:SF1">
    <property type="entry name" value="TRANSMEMBRANE PROTEIN"/>
    <property type="match status" value="1"/>
</dbReference>
<dbReference type="Proteomes" id="UP000722791">
    <property type="component" value="Unassembled WGS sequence"/>
</dbReference>
<feature type="transmembrane region" description="Helical" evidence="2">
    <location>
        <begin position="176"/>
        <end position="195"/>
    </location>
</feature>
<organism evidence="3 4">
    <name type="scientific">Volvox reticuliferus</name>
    <dbReference type="NCBI Taxonomy" id="1737510"/>
    <lineage>
        <taxon>Eukaryota</taxon>
        <taxon>Viridiplantae</taxon>
        <taxon>Chlorophyta</taxon>
        <taxon>core chlorophytes</taxon>
        <taxon>Chlorophyceae</taxon>
        <taxon>CS clade</taxon>
        <taxon>Chlamydomonadales</taxon>
        <taxon>Volvocaceae</taxon>
        <taxon>Volvox</taxon>
    </lineage>
</organism>
<feature type="compositionally biased region" description="Low complexity" evidence="1">
    <location>
        <begin position="1376"/>
        <end position="1386"/>
    </location>
</feature>
<evidence type="ECO:0000256" key="2">
    <source>
        <dbReference type="SAM" id="Phobius"/>
    </source>
</evidence>
<feature type="region of interest" description="Disordered" evidence="1">
    <location>
        <begin position="1449"/>
        <end position="1492"/>
    </location>
</feature>
<dbReference type="Pfam" id="PF05990">
    <property type="entry name" value="DUF900"/>
    <property type="match status" value="1"/>
</dbReference>
<keyword evidence="2" id="KW-1133">Transmembrane helix</keyword>
<proteinExistence type="predicted"/>
<gene>
    <name evidence="3" type="ORF">Vretimale_13741</name>
</gene>
<feature type="compositionally biased region" description="Basic and acidic residues" evidence="1">
    <location>
        <begin position="1022"/>
        <end position="1035"/>
    </location>
</feature>
<comment type="caution">
    <text evidence="3">The sequence shown here is derived from an EMBL/GenBank/DDBJ whole genome shotgun (WGS) entry which is preliminary data.</text>
</comment>
<protein>
    <submittedName>
        <fullName evidence="3">Uncharacterized protein</fullName>
    </submittedName>
</protein>
<feature type="transmembrane region" description="Helical" evidence="2">
    <location>
        <begin position="101"/>
        <end position="121"/>
    </location>
</feature>
<feature type="region of interest" description="Disordered" evidence="1">
    <location>
        <begin position="966"/>
        <end position="1043"/>
    </location>
</feature>
<keyword evidence="2" id="KW-0812">Transmembrane</keyword>
<feature type="compositionally biased region" description="Pro residues" evidence="1">
    <location>
        <begin position="1326"/>
        <end position="1335"/>
    </location>
</feature>